<sequence length="120" mass="13730">MPLHLSLGDRWRIVSLRLDQGISPTTIAVIVNCSIRTVHNILPLFRETNDVIEREGRGRARASLNNCKRLPKNIKILTSLIAKCIQQDRHCTINFLSRDNLISNSPVFHEITTTLEEEMK</sequence>
<protein>
    <submittedName>
        <fullName evidence="1">Uncharacterized protein</fullName>
    </submittedName>
</protein>
<dbReference type="AlphaFoldDB" id="A0A819TCL1"/>
<comment type="caution">
    <text evidence="1">The sequence shown here is derived from an EMBL/GenBank/DDBJ whole genome shotgun (WGS) entry which is preliminary data.</text>
</comment>
<organism evidence="1 2">
    <name type="scientific">Rotaria sordida</name>
    <dbReference type="NCBI Taxonomy" id="392033"/>
    <lineage>
        <taxon>Eukaryota</taxon>
        <taxon>Metazoa</taxon>
        <taxon>Spiralia</taxon>
        <taxon>Gnathifera</taxon>
        <taxon>Rotifera</taxon>
        <taxon>Eurotatoria</taxon>
        <taxon>Bdelloidea</taxon>
        <taxon>Philodinida</taxon>
        <taxon>Philodinidae</taxon>
        <taxon>Rotaria</taxon>
    </lineage>
</organism>
<proteinExistence type="predicted"/>
<dbReference type="InterPro" id="IPR009057">
    <property type="entry name" value="Homeodomain-like_sf"/>
</dbReference>
<reference evidence="1" key="1">
    <citation type="submission" date="2021-02" db="EMBL/GenBank/DDBJ databases">
        <authorList>
            <person name="Nowell W R."/>
        </authorList>
    </citation>
    <scope>NUCLEOTIDE SEQUENCE</scope>
</reference>
<gene>
    <name evidence="1" type="ORF">JBS370_LOCUS30241</name>
</gene>
<dbReference type="Proteomes" id="UP000663836">
    <property type="component" value="Unassembled WGS sequence"/>
</dbReference>
<dbReference type="Pfam" id="PF13384">
    <property type="entry name" value="HTH_23"/>
    <property type="match status" value="1"/>
</dbReference>
<dbReference type="EMBL" id="CAJOBD010006866">
    <property type="protein sequence ID" value="CAF4072567.1"/>
    <property type="molecule type" value="Genomic_DNA"/>
</dbReference>
<evidence type="ECO:0000313" key="1">
    <source>
        <dbReference type="EMBL" id="CAF4072567.1"/>
    </source>
</evidence>
<dbReference type="SUPFAM" id="SSF46689">
    <property type="entry name" value="Homeodomain-like"/>
    <property type="match status" value="1"/>
</dbReference>
<accession>A0A819TCL1</accession>
<evidence type="ECO:0000313" key="2">
    <source>
        <dbReference type="Proteomes" id="UP000663836"/>
    </source>
</evidence>
<name>A0A819TCL1_9BILA</name>